<dbReference type="SUPFAM" id="SSF75420">
    <property type="entry name" value="YhbC-like, N-terminal domain"/>
    <property type="match status" value="1"/>
</dbReference>
<protein>
    <recommendedName>
        <fullName evidence="3">Ribosome maturation factor RimP</fullName>
    </recommendedName>
</protein>
<sequence length="147" mass="16426">MGYRTNMDLVGLVEKTVTGLGYEFVELERAGRGLLRVFIDHSNGIGVEDCATVSHQLTRLFGVEEVPYERLEVSSPGLDRPLNKTADFERFLGREAKVKLRIPYAGQRNFSGRLEAVTEQTLTLATSAGLLDMAREDIERARLVPEL</sequence>
<evidence type="ECO:0000256" key="1">
    <source>
        <dbReference type="ARBA" id="ARBA00022490"/>
    </source>
</evidence>
<dbReference type="InterPro" id="IPR028998">
    <property type="entry name" value="RimP_C"/>
</dbReference>
<comment type="subcellular location">
    <subcellularLocation>
        <location evidence="3">Cytoplasm</location>
    </subcellularLocation>
</comment>
<dbReference type="Pfam" id="PF02576">
    <property type="entry name" value="RimP_N"/>
    <property type="match status" value="1"/>
</dbReference>
<evidence type="ECO:0000313" key="7">
    <source>
        <dbReference type="Proteomes" id="UP000683551"/>
    </source>
</evidence>
<proteinExistence type="inferred from homology"/>
<accession>A0A9E6MYM1</accession>
<dbReference type="SUPFAM" id="SSF74942">
    <property type="entry name" value="YhbC-like, C-terminal domain"/>
    <property type="match status" value="1"/>
</dbReference>
<dbReference type="CDD" id="cd01734">
    <property type="entry name" value="YlxS_C"/>
    <property type="match status" value="1"/>
</dbReference>
<dbReference type="Gene3D" id="2.30.30.180">
    <property type="entry name" value="Ribosome maturation factor RimP, C-terminal domain"/>
    <property type="match status" value="1"/>
</dbReference>
<organism evidence="6 7">
    <name type="scientific">Ferrovum myxofaciens</name>
    <dbReference type="NCBI Taxonomy" id="416213"/>
    <lineage>
        <taxon>Bacteria</taxon>
        <taxon>Pseudomonadati</taxon>
        <taxon>Pseudomonadota</taxon>
        <taxon>Betaproteobacteria</taxon>
        <taxon>Ferrovales</taxon>
        <taxon>Ferrovaceae</taxon>
        <taxon>Ferrovum</taxon>
    </lineage>
</organism>
<comment type="function">
    <text evidence="3">Required for maturation of 30S ribosomal subunits.</text>
</comment>
<evidence type="ECO:0000259" key="4">
    <source>
        <dbReference type="Pfam" id="PF02576"/>
    </source>
</evidence>
<dbReference type="HAMAP" id="MF_01077">
    <property type="entry name" value="RimP"/>
    <property type="match status" value="1"/>
</dbReference>
<dbReference type="InterPro" id="IPR003728">
    <property type="entry name" value="Ribosome_maturation_RimP"/>
</dbReference>
<dbReference type="PANTHER" id="PTHR33867:SF1">
    <property type="entry name" value="RIBOSOME MATURATION FACTOR RIMP"/>
    <property type="match status" value="1"/>
</dbReference>
<evidence type="ECO:0000313" key="6">
    <source>
        <dbReference type="EMBL" id="QWY78797.1"/>
    </source>
</evidence>
<dbReference type="GO" id="GO:0006412">
    <property type="term" value="P:translation"/>
    <property type="evidence" value="ECO:0007669"/>
    <property type="project" value="TreeGrafter"/>
</dbReference>
<dbReference type="NCBIfam" id="NF000929">
    <property type="entry name" value="PRK00092.2-1"/>
    <property type="match status" value="1"/>
</dbReference>
<dbReference type="PANTHER" id="PTHR33867">
    <property type="entry name" value="RIBOSOME MATURATION FACTOR RIMP"/>
    <property type="match status" value="1"/>
</dbReference>
<dbReference type="InterPro" id="IPR036847">
    <property type="entry name" value="RimP_C_sf"/>
</dbReference>
<gene>
    <name evidence="3 6" type="primary">rimP</name>
    <name evidence="6" type="ORF">JZL65_03935</name>
</gene>
<name>A0A9E6MYM1_9PROT</name>
<feature type="domain" description="Ribosome maturation factor RimP N-terminal" evidence="4">
    <location>
        <begin position="12"/>
        <end position="79"/>
    </location>
</feature>
<dbReference type="EMBL" id="CP071137">
    <property type="protein sequence ID" value="QWY78797.1"/>
    <property type="molecule type" value="Genomic_DNA"/>
</dbReference>
<evidence type="ECO:0000256" key="3">
    <source>
        <dbReference type="HAMAP-Rule" id="MF_01077"/>
    </source>
</evidence>
<feature type="domain" description="Ribosome maturation factor RimP C-terminal" evidence="5">
    <location>
        <begin position="82"/>
        <end position="146"/>
    </location>
</feature>
<dbReference type="Gene3D" id="3.30.300.70">
    <property type="entry name" value="RimP-like superfamily, N-terminal"/>
    <property type="match status" value="1"/>
</dbReference>
<dbReference type="Proteomes" id="UP000683551">
    <property type="component" value="Chromosome"/>
</dbReference>
<dbReference type="InterPro" id="IPR028989">
    <property type="entry name" value="RimP_N"/>
</dbReference>
<evidence type="ECO:0000259" key="5">
    <source>
        <dbReference type="Pfam" id="PF17384"/>
    </source>
</evidence>
<keyword evidence="2 3" id="KW-0690">Ribosome biogenesis</keyword>
<dbReference type="InterPro" id="IPR035956">
    <property type="entry name" value="RimP_N_sf"/>
</dbReference>
<comment type="similarity">
    <text evidence="3">Belongs to the RimP family.</text>
</comment>
<keyword evidence="1 3" id="KW-0963">Cytoplasm</keyword>
<dbReference type="AlphaFoldDB" id="A0A9E6MYM1"/>
<dbReference type="GO" id="GO:0005829">
    <property type="term" value="C:cytosol"/>
    <property type="evidence" value="ECO:0007669"/>
    <property type="project" value="TreeGrafter"/>
</dbReference>
<evidence type="ECO:0000256" key="2">
    <source>
        <dbReference type="ARBA" id="ARBA00022517"/>
    </source>
</evidence>
<reference evidence="6" key="1">
    <citation type="submission" date="2021-02" db="EMBL/GenBank/DDBJ databases">
        <title>Comparative genomics of Ferrovum myxofaciens strains, predominant extremophile bacteria forming large biofilm stalactites in acid mine ecosystems.</title>
        <authorList>
            <person name="Burkartova K."/>
            <person name="Ridl J."/>
            <person name="Pajer P."/>
            <person name="Falteisek L."/>
        </authorList>
    </citation>
    <scope>NUCLEOTIDE SEQUENCE</scope>
    <source>
        <strain evidence="6">MI1III</strain>
    </source>
</reference>
<dbReference type="Pfam" id="PF17384">
    <property type="entry name" value="DUF150_C"/>
    <property type="match status" value="1"/>
</dbReference>
<dbReference type="GO" id="GO:0000028">
    <property type="term" value="P:ribosomal small subunit assembly"/>
    <property type="evidence" value="ECO:0007669"/>
    <property type="project" value="TreeGrafter"/>
</dbReference>